<sequence length="48" mass="5328">MVQREVGLMTSSSSIVSVSLKLSFLSPDFPPQARHMVLLRTLRTLLKG</sequence>
<organism evidence="1">
    <name type="scientific">Anguilla anguilla</name>
    <name type="common">European freshwater eel</name>
    <name type="synonym">Muraena anguilla</name>
    <dbReference type="NCBI Taxonomy" id="7936"/>
    <lineage>
        <taxon>Eukaryota</taxon>
        <taxon>Metazoa</taxon>
        <taxon>Chordata</taxon>
        <taxon>Craniata</taxon>
        <taxon>Vertebrata</taxon>
        <taxon>Euteleostomi</taxon>
        <taxon>Actinopterygii</taxon>
        <taxon>Neopterygii</taxon>
        <taxon>Teleostei</taxon>
        <taxon>Anguilliformes</taxon>
        <taxon>Anguillidae</taxon>
        <taxon>Anguilla</taxon>
    </lineage>
</organism>
<evidence type="ECO:0000313" key="1">
    <source>
        <dbReference type="EMBL" id="JAH82610.1"/>
    </source>
</evidence>
<protein>
    <submittedName>
        <fullName evidence="1">Uncharacterized protein</fullName>
    </submittedName>
</protein>
<dbReference type="AlphaFoldDB" id="A0A0E9VZ65"/>
<reference evidence="1" key="2">
    <citation type="journal article" date="2015" name="Fish Shellfish Immunol.">
        <title>Early steps in the European eel (Anguilla anguilla)-Vibrio vulnificus interaction in the gills: Role of the RtxA13 toxin.</title>
        <authorList>
            <person name="Callol A."/>
            <person name="Pajuelo D."/>
            <person name="Ebbesson L."/>
            <person name="Teles M."/>
            <person name="MacKenzie S."/>
            <person name="Amaro C."/>
        </authorList>
    </citation>
    <scope>NUCLEOTIDE SEQUENCE</scope>
</reference>
<proteinExistence type="predicted"/>
<reference evidence="1" key="1">
    <citation type="submission" date="2014-11" db="EMBL/GenBank/DDBJ databases">
        <authorList>
            <person name="Amaro Gonzalez C."/>
        </authorList>
    </citation>
    <scope>NUCLEOTIDE SEQUENCE</scope>
</reference>
<accession>A0A0E9VZ65</accession>
<name>A0A0E9VZ65_ANGAN</name>
<dbReference type="EMBL" id="GBXM01025967">
    <property type="protein sequence ID" value="JAH82610.1"/>
    <property type="molecule type" value="Transcribed_RNA"/>
</dbReference>